<sequence length="143" mass="15883">MRGSSSSTARRVLGRASRPQRVQNVPFSAKRRAVLHWQVYKHQNHRTELRVTRTVLRCDPCKRTGVQETCGGITRKTSPTSSTVRGMQMRYSFINIVPSCTAVVQERCWAVGASVPGSSLRINPGTEINLLRGEEGRCSAEPS</sequence>
<organism evidence="2 3">
    <name type="scientific">Pleuronectes platessa</name>
    <name type="common">European plaice</name>
    <dbReference type="NCBI Taxonomy" id="8262"/>
    <lineage>
        <taxon>Eukaryota</taxon>
        <taxon>Metazoa</taxon>
        <taxon>Chordata</taxon>
        <taxon>Craniata</taxon>
        <taxon>Vertebrata</taxon>
        <taxon>Euteleostomi</taxon>
        <taxon>Actinopterygii</taxon>
        <taxon>Neopterygii</taxon>
        <taxon>Teleostei</taxon>
        <taxon>Neoteleostei</taxon>
        <taxon>Acanthomorphata</taxon>
        <taxon>Carangaria</taxon>
        <taxon>Pleuronectiformes</taxon>
        <taxon>Pleuronectoidei</taxon>
        <taxon>Pleuronectidae</taxon>
        <taxon>Pleuronectes</taxon>
    </lineage>
</organism>
<dbReference type="Proteomes" id="UP001153269">
    <property type="component" value="Unassembled WGS sequence"/>
</dbReference>
<evidence type="ECO:0000313" key="3">
    <source>
        <dbReference type="Proteomes" id="UP001153269"/>
    </source>
</evidence>
<accession>A0A9N7VJL4</accession>
<protein>
    <submittedName>
        <fullName evidence="2">Uncharacterized protein</fullName>
    </submittedName>
</protein>
<gene>
    <name evidence="2" type="ORF">PLEPLA_LOCUS38406</name>
</gene>
<evidence type="ECO:0000256" key="1">
    <source>
        <dbReference type="SAM" id="MobiDB-lite"/>
    </source>
</evidence>
<keyword evidence="3" id="KW-1185">Reference proteome</keyword>
<dbReference type="AlphaFoldDB" id="A0A9N7VJL4"/>
<comment type="caution">
    <text evidence="2">The sequence shown here is derived from an EMBL/GenBank/DDBJ whole genome shotgun (WGS) entry which is preliminary data.</text>
</comment>
<proteinExistence type="predicted"/>
<dbReference type="EMBL" id="CADEAL010004064">
    <property type="protein sequence ID" value="CAB1450714.1"/>
    <property type="molecule type" value="Genomic_DNA"/>
</dbReference>
<reference evidence="2" key="1">
    <citation type="submission" date="2020-03" db="EMBL/GenBank/DDBJ databases">
        <authorList>
            <person name="Weist P."/>
        </authorList>
    </citation>
    <scope>NUCLEOTIDE SEQUENCE</scope>
</reference>
<evidence type="ECO:0000313" key="2">
    <source>
        <dbReference type="EMBL" id="CAB1450714.1"/>
    </source>
</evidence>
<name>A0A9N7VJL4_PLEPL</name>
<feature type="region of interest" description="Disordered" evidence="1">
    <location>
        <begin position="1"/>
        <end position="23"/>
    </location>
</feature>